<dbReference type="GO" id="GO:0004497">
    <property type="term" value="F:monooxygenase activity"/>
    <property type="evidence" value="ECO:0007669"/>
    <property type="project" value="InterPro"/>
</dbReference>
<dbReference type="Gene3D" id="1.10.630.10">
    <property type="entry name" value="Cytochrome P450"/>
    <property type="match status" value="1"/>
</dbReference>
<evidence type="ECO:0000256" key="5">
    <source>
        <dbReference type="ARBA" id="ARBA00023239"/>
    </source>
</evidence>
<gene>
    <name evidence="7" type="ORF">ZIOFF_060324</name>
</gene>
<keyword evidence="2" id="KW-0349">Heme</keyword>
<organism evidence="7 8">
    <name type="scientific">Zingiber officinale</name>
    <name type="common">Ginger</name>
    <name type="synonym">Amomum zingiber</name>
    <dbReference type="NCBI Taxonomy" id="94328"/>
    <lineage>
        <taxon>Eukaryota</taxon>
        <taxon>Viridiplantae</taxon>
        <taxon>Streptophyta</taxon>
        <taxon>Embryophyta</taxon>
        <taxon>Tracheophyta</taxon>
        <taxon>Spermatophyta</taxon>
        <taxon>Magnoliopsida</taxon>
        <taxon>Liliopsida</taxon>
        <taxon>Zingiberales</taxon>
        <taxon>Zingiberaceae</taxon>
        <taxon>Zingiber</taxon>
    </lineage>
</organism>
<dbReference type="GO" id="GO:0019752">
    <property type="term" value="P:carboxylic acid metabolic process"/>
    <property type="evidence" value="ECO:0007669"/>
    <property type="project" value="UniProtKB-ARBA"/>
</dbReference>
<evidence type="ECO:0000256" key="2">
    <source>
        <dbReference type="ARBA" id="ARBA00022617"/>
    </source>
</evidence>
<sequence length="535" mass="58318">MVGARAQEEDEEKLRSVGGVAWVVGKKEMSVGTMKSVEQSVLPMAKQRASDSSITDGLLAKEVPGSYGIPFISAIRDRLGFYYDGQDKFFQSRVDQHNSTVVRLNAPPGPFMASNPRVIALLDAKSFPVLFDVDKVAKRDLFTGTYMPSTALTGGFRVCAYLDPSEPKHAQIKQLLLTLLAARKDAVLPAFRSEFGALFDSVEAELNSGAGKSSDFNKLNDGTAFDFLGEAFFGVRPSATTLGSTGPSRSTRWLFLQLCPLMTLGLPKILEELFLHTFPLPPLIARWDYKALYKYISEAAASSGVLDTANKLGISRDEACHNLLFATVFNSYGGMKVLLPGIMGCLAKAGEGLHKRLTKEIRGEVAAAGGKVTVAAVERMELTRSVVYEALRLDPPVKYQYGHAKRDLVIESHDGAYKVRSGEMLFGYQPFATRDPKVFDQADQFVPDRFVGEEGKKLLKYVVWSNGPETESPTVADKQCPGKDLVILVGRLLVVDFFLRYDSFTAEVGTQLLGAQVNITSLAKASTSAASTSDN</sequence>
<evidence type="ECO:0000313" key="7">
    <source>
        <dbReference type="EMBL" id="KAG6483672.1"/>
    </source>
</evidence>
<dbReference type="PANTHER" id="PTHR24286">
    <property type="entry name" value="CYTOCHROME P450 26"/>
    <property type="match status" value="1"/>
</dbReference>
<keyword evidence="4" id="KW-0408">Iron</keyword>
<keyword evidence="8" id="KW-1185">Reference proteome</keyword>
<name>A0A8J5F6E7_ZINOF</name>
<dbReference type="SUPFAM" id="SSF48264">
    <property type="entry name" value="Cytochrome P450"/>
    <property type="match status" value="1"/>
</dbReference>
<keyword evidence="5" id="KW-0456">Lyase</keyword>
<accession>A0A8J5F6E7</accession>
<dbReference type="InterPro" id="IPR036396">
    <property type="entry name" value="Cyt_P450_sf"/>
</dbReference>
<dbReference type="PANTHER" id="PTHR24286:SF302">
    <property type="entry name" value="ALLENE OXIDE SYNTHASE 2"/>
    <property type="match status" value="1"/>
</dbReference>
<comment type="caution">
    <text evidence="7">The sequence shown here is derived from an EMBL/GenBank/DDBJ whole genome shotgun (WGS) entry which is preliminary data.</text>
</comment>
<evidence type="ECO:0000256" key="3">
    <source>
        <dbReference type="ARBA" id="ARBA00022723"/>
    </source>
</evidence>
<dbReference type="GO" id="GO:0016125">
    <property type="term" value="P:sterol metabolic process"/>
    <property type="evidence" value="ECO:0007669"/>
    <property type="project" value="TreeGrafter"/>
</dbReference>
<evidence type="ECO:0000256" key="1">
    <source>
        <dbReference type="ARBA" id="ARBA00010617"/>
    </source>
</evidence>
<dbReference type="CDD" id="cd11071">
    <property type="entry name" value="CYP74"/>
    <property type="match status" value="1"/>
</dbReference>
<comment type="pathway">
    <text evidence="6">Lipid metabolism; oxylipin biosynthesis.</text>
</comment>
<dbReference type="FunFam" id="1.10.630.10:FF:000024">
    <property type="entry name" value="Allene oxide synthase, chloroplastic"/>
    <property type="match status" value="1"/>
</dbReference>
<dbReference type="Pfam" id="PF00067">
    <property type="entry name" value="p450"/>
    <property type="match status" value="1"/>
</dbReference>
<reference evidence="7 8" key="1">
    <citation type="submission" date="2020-08" db="EMBL/GenBank/DDBJ databases">
        <title>Plant Genome Project.</title>
        <authorList>
            <person name="Zhang R.-G."/>
        </authorList>
    </citation>
    <scope>NUCLEOTIDE SEQUENCE [LARGE SCALE GENOMIC DNA]</scope>
    <source>
        <tissue evidence="7">Rhizome</tissue>
    </source>
</reference>
<proteinExistence type="inferred from homology"/>
<evidence type="ECO:0008006" key="9">
    <source>
        <dbReference type="Google" id="ProtNLM"/>
    </source>
</evidence>
<dbReference type="InterPro" id="IPR001128">
    <property type="entry name" value="Cyt_P450"/>
</dbReference>
<dbReference type="GO" id="GO:0016829">
    <property type="term" value="F:lyase activity"/>
    <property type="evidence" value="ECO:0007669"/>
    <property type="project" value="UniProtKB-KW"/>
</dbReference>
<dbReference type="EMBL" id="JACMSC010000016">
    <property type="protein sequence ID" value="KAG6483672.1"/>
    <property type="molecule type" value="Genomic_DNA"/>
</dbReference>
<dbReference type="GO" id="GO:0005506">
    <property type="term" value="F:iron ion binding"/>
    <property type="evidence" value="ECO:0007669"/>
    <property type="project" value="InterPro"/>
</dbReference>
<comment type="similarity">
    <text evidence="1">Belongs to the cytochrome P450 family.</text>
</comment>
<protein>
    <recommendedName>
        <fullName evidence="9">Allene oxide synthase</fullName>
    </recommendedName>
</protein>
<evidence type="ECO:0000256" key="4">
    <source>
        <dbReference type="ARBA" id="ARBA00023004"/>
    </source>
</evidence>
<dbReference type="GO" id="GO:0016705">
    <property type="term" value="F:oxidoreductase activity, acting on paired donors, with incorporation or reduction of molecular oxygen"/>
    <property type="evidence" value="ECO:0007669"/>
    <property type="project" value="InterPro"/>
</dbReference>
<keyword evidence="3" id="KW-0479">Metal-binding</keyword>
<dbReference type="GO" id="GO:0020037">
    <property type="term" value="F:heme binding"/>
    <property type="evidence" value="ECO:0007669"/>
    <property type="project" value="InterPro"/>
</dbReference>
<dbReference type="Proteomes" id="UP000734854">
    <property type="component" value="Unassembled WGS sequence"/>
</dbReference>
<evidence type="ECO:0000256" key="6">
    <source>
        <dbReference type="ARBA" id="ARBA00060657"/>
    </source>
</evidence>
<evidence type="ECO:0000313" key="8">
    <source>
        <dbReference type="Proteomes" id="UP000734854"/>
    </source>
</evidence>
<dbReference type="AlphaFoldDB" id="A0A8J5F6E7"/>